<evidence type="ECO:0000313" key="2">
    <source>
        <dbReference type="Proteomes" id="UP001055658"/>
    </source>
</evidence>
<dbReference type="Proteomes" id="UP001055658">
    <property type="component" value="Chromosome"/>
</dbReference>
<sequence>MLNSPPVIIFGNPRSGTRMCATVLNVHPDICITDEFYNVEMLLNLANRQISSFLSKRVDEDSIPLRKELLVKNYWTLRCTFDQIEKSHKAVIIGNKTPRAEKHYQTYEEIFSINKPIYIYCARNAYDVLRSIKNLKNIQWNKLPFKDLFENYKNSYRIYTEIKEKYPDRIIFINVDKLDKLQPFEVYRPIFDILKLKYNADFIECINRISPQNTLEKVKKVIKDSSPVEELTVDEEEFISNCHEYKKIEDQFLESENS</sequence>
<gene>
    <name evidence="1" type="ORF">MJO52_04460</name>
</gene>
<proteinExistence type="predicted"/>
<evidence type="ECO:0000313" key="1">
    <source>
        <dbReference type="EMBL" id="USD22390.1"/>
    </source>
</evidence>
<organism evidence="1 2">
    <name type="scientific">Microbulbifer variabilis</name>
    <dbReference type="NCBI Taxonomy" id="266805"/>
    <lineage>
        <taxon>Bacteria</taxon>
        <taxon>Pseudomonadati</taxon>
        <taxon>Pseudomonadota</taxon>
        <taxon>Gammaproteobacteria</taxon>
        <taxon>Cellvibrionales</taxon>
        <taxon>Microbulbiferaceae</taxon>
        <taxon>Microbulbifer</taxon>
    </lineage>
</organism>
<dbReference type="InterPro" id="IPR027417">
    <property type="entry name" value="P-loop_NTPase"/>
</dbReference>
<dbReference type="EMBL" id="CP092418">
    <property type="protein sequence ID" value="USD22390.1"/>
    <property type="molecule type" value="Genomic_DNA"/>
</dbReference>
<keyword evidence="2" id="KW-1185">Reference proteome</keyword>
<dbReference type="SUPFAM" id="SSF52540">
    <property type="entry name" value="P-loop containing nucleoside triphosphate hydrolases"/>
    <property type="match status" value="1"/>
</dbReference>
<name>A0ABY4VDL3_9GAMM</name>
<dbReference type="RefSeq" id="WP_252084749.1">
    <property type="nucleotide sequence ID" value="NZ_CP092418.1"/>
</dbReference>
<accession>A0ABY4VDL3</accession>
<protein>
    <submittedName>
        <fullName evidence="1">Sulfotransferase</fullName>
    </submittedName>
</protein>
<dbReference type="Pfam" id="PF13469">
    <property type="entry name" value="Sulfotransfer_3"/>
    <property type="match status" value="1"/>
</dbReference>
<dbReference type="Gene3D" id="3.40.50.300">
    <property type="entry name" value="P-loop containing nucleotide triphosphate hydrolases"/>
    <property type="match status" value="1"/>
</dbReference>
<reference evidence="1" key="1">
    <citation type="submission" date="2022-02" db="EMBL/GenBank/DDBJ databases">
        <title>Coral-associated bacteria.</title>
        <authorList>
            <person name="Tang K."/>
            <person name="Wang X."/>
        </authorList>
    </citation>
    <scope>NUCLEOTIDE SEQUENCE</scope>
    <source>
        <strain evidence="1">SCSIO 43006</strain>
    </source>
</reference>